<dbReference type="Gene3D" id="2.10.260.10">
    <property type="match status" value="1"/>
</dbReference>
<dbReference type="Pfam" id="PF04014">
    <property type="entry name" value="MazE_antitoxin"/>
    <property type="match status" value="1"/>
</dbReference>
<dbReference type="Proteomes" id="UP000469185">
    <property type="component" value="Unassembled WGS sequence"/>
</dbReference>
<dbReference type="AlphaFoldDB" id="A0A6N9YKI3"/>
<feature type="domain" description="SpoVT-AbrB" evidence="2">
    <location>
        <begin position="15"/>
        <end position="49"/>
    </location>
</feature>
<reference evidence="3 4" key="1">
    <citation type="submission" date="2020-02" db="EMBL/GenBank/DDBJ databases">
        <authorList>
            <person name="Li X.-J."/>
            <person name="Feng X.-M."/>
        </authorList>
    </citation>
    <scope>NUCLEOTIDE SEQUENCE [LARGE SCALE GENOMIC DNA]</scope>
    <source>
        <strain evidence="3 4">CGMCC 4.7225</strain>
    </source>
</reference>
<dbReference type="InterPro" id="IPR007159">
    <property type="entry name" value="SpoVT-AbrB_dom"/>
</dbReference>
<gene>
    <name evidence="3" type="ORF">G1H11_09490</name>
</gene>
<dbReference type="GO" id="GO:0003677">
    <property type="term" value="F:DNA binding"/>
    <property type="evidence" value="ECO:0007669"/>
    <property type="project" value="UniProtKB-KW"/>
</dbReference>
<evidence type="ECO:0000313" key="4">
    <source>
        <dbReference type="Proteomes" id="UP000469185"/>
    </source>
</evidence>
<keyword evidence="3" id="KW-0238">DNA-binding</keyword>
<comment type="similarity">
    <text evidence="1">Belongs to the VapB family.</text>
</comment>
<name>A0A6N9YKI3_9ACTN</name>
<proteinExistence type="inferred from homology"/>
<dbReference type="PANTHER" id="PTHR37550:SF3">
    <property type="entry name" value="ANTITOXIN VAPB1"/>
    <property type="match status" value="1"/>
</dbReference>
<dbReference type="SUPFAM" id="SSF89447">
    <property type="entry name" value="AbrB/MazE/MraZ-like"/>
    <property type="match status" value="1"/>
</dbReference>
<evidence type="ECO:0000259" key="2">
    <source>
        <dbReference type="Pfam" id="PF04014"/>
    </source>
</evidence>
<dbReference type="EMBL" id="JAAGOB010000004">
    <property type="protein sequence ID" value="NED95546.1"/>
    <property type="molecule type" value="Genomic_DNA"/>
</dbReference>
<sequence>MTSSVAGSTAVAKVFMHGRSQAVRLPKAFRVETDQVRVRRVGRGILLEPMITDVDEWFAALDRHGDRKFLPDGREQPDMPHDPPSW</sequence>
<protein>
    <submittedName>
        <fullName evidence="3">AbrB/MazE/SpoVT family DNA-binding domain-containing protein</fullName>
    </submittedName>
</protein>
<keyword evidence="4" id="KW-1185">Reference proteome</keyword>
<evidence type="ECO:0000313" key="3">
    <source>
        <dbReference type="EMBL" id="NED95546.1"/>
    </source>
</evidence>
<dbReference type="PANTHER" id="PTHR37550">
    <property type="entry name" value="ANTITOXIN VAPB1"/>
    <property type="match status" value="1"/>
</dbReference>
<accession>A0A6N9YKI3</accession>
<evidence type="ECO:0000256" key="1">
    <source>
        <dbReference type="ARBA" id="ARBA00007924"/>
    </source>
</evidence>
<organism evidence="3 4">
    <name type="scientific">Phytoactinopolyspora alkaliphila</name>
    <dbReference type="NCBI Taxonomy" id="1783498"/>
    <lineage>
        <taxon>Bacteria</taxon>
        <taxon>Bacillati</taxon>
        <taxon>Actinomycetota</taxon>
        <taxon>Actinomycetes</taxon>
        <taxon>Jiangellales</taxon>
        <taxon>Jiangellaceae</taxon>
        <taxon>Phytoactinopolyspora</taxon>
    </lineage>
</organism>
<dbReference type="InterPro" id="IPR037914">
    <property type="entry name" value="SpoVT-AbrB_sf"/>
</dbReference>
<dbReference type="InterPro" id="IPR051734">
    <property type="entry name" value="VapB_TA_antitoxins"/>
</dbReference>
<comment type="caution">
    <text evidence="3">The sequence shown here is derived from an EMBL/GenBank/DDBJ whole genome shotgun (WGS) entry which is preliminary data.</text>
</comment>